<sequence>MYSVTDSFVDEGDISVSNKGLRLMARMWISNYSNQGYRYSLGLDCMARGYEGDFLTIPMRKVGPNTFVRAHSRASKNRFDLETGIWAESLFYTVTLLTTMPSLAVRSPSSVVRGSELVSYSRFTLVSIELPPEISLIYGNETPVKCWDVEDCAFFGTHSSSQNWGAFVLETNTLFICFWHKGDSEWAFEGSLLDVLRPEVYSLWKDLVLFAERLGYERSIVQYMLGGVDDKMESSIETRVKDKKVTLSFTVRRAESENLCSGPRLRVAFSTTGFAGGSSSESEGN</sequence>
<gene>
    <name evidence="1" type="ORF">FPHYL_11889</name>
</gene>
<accession>A0A8H5MUZ1</accession>
<dbReference type="AlphaFoldDB" id="A0A8H5MUZ1"/>
<dbReference type="EMBL" id="JAAOAQ010000574">
    <property type="protein sequence ID" value="KAF5541165.1"/>
    <property type="molecule type" value="Genomic_DNA"/>
</dbReference>
<keyword evidence="2" id="KW-1185">Reference proteome</keyword>
<evidence type="ECO:0000313" key="1">
    <source>
        <dbReference type="EMBL" id="KAF5541165.1"/>
    </source>
</evidence>
<proteinExistence type="predicted"/>
<protein>
    <submittedName>
        <fullName evidence="1">Heterokaryon incompatibility protein het-E-1</fullName>
    </submittedName>
</protein>
<dbReference type="Proteomes" id="UP000582016">
    <property type="component" value="Unassembled WGS sequence"/>
</dbReference>
<evidence type="ECO:0000313" key="2">
    <source>
        <dbReference type="Proteomes" id="UP000582016"/>
    </source>
</evidence>
<dbReference type="OrthoDB" id="674604at2759"/>
<comment type="caution">
    <text evidence="1">The sequence shown here is derived from an EMBL/GenBank/DDBJ whole genome shotgun (WGS) entry which is preliminary data.</text>
</comment>
<name>A0A8H5MUZ1_9HYPO</name>
<organism evidence="1 2">
    <name type="scientific">Fusarium phyllophilum</name>
    <dbReference type="NCBI Taxonomy" id="47803"/>
    <lineage>
        <taxon>Eukaryota</taxon>
        <taxon>Fungi</taxon>
        <taxon>Dikarya</taxon>
        <taxon>Ascomycota</taxon>
        <taxon>Pezizomycotina</taxon>
        <taxon>Sordariomycetes</taxon>
        <taxon>Hypocreomycetidae</taxon>
        <taxon>Hypocreales</taxon>
        <taxon>Nectriaceae</taxon>
        <taxon>Fusarium</taxon>
        <taxon>Fusarium fujikuroi species complex</taxon>
    </lineage>
</organism>
<reference evidence="1 2" key="1">
    <citation type="submission" date="2020-05" db="EMBL/GenBank/DDBJ databases">
        <title>Identification and distribution of gene clusters putatively required for synthesis of sphingolipid metabolism inhibitors in phylogenetically diverse species of the filamentous fungus Fusarium.</title>
        <authorList>
            <person name="Kim H.-S."/>
            <person name="Busman M."/>
            <person name="Brown D.W."/>
            <person name="Divon H."/>
            <person name="Uhlig S."/>
            <person name="Proctor R.H."/>
        </authorList>
    </citation>
    <scope>NUCLEOTIDE SEQUENCE [LARGE SCALE GENOMIC DNA]</scope>
    <source>
        <strain evidence="1 2">NRRL 13617</strain>
    </source>
</reference>